<dbReference type="Proteomes" id="UP001556709">
    <property type="component" value="Unassembled WGS sequence"/>
</dbReference>
<protein>
    <submittedName>
        <fullName evidence="1">Selenium cofactor biosynthesis protein YqeC</fullName>
    </submittedName>
</protein>
<evidence type="ECO:0000313" key="2">
    <source>
        <dbReference type="Proteomes" id="UP001556709"/>
    </source>
</evidence>
<reference evidence="1 2" key="1">
    <citation type="submission" date="2024-02" db="EMBL/GenBank/DDBJ databases">
        <title>New especies of Spiribacter isolated from saline water.</title>
        <authorList>
            <person name="Leon M.J."/>
            <person name="De La Haba R."/>
            <person name="Sanchez-Porro C."/>
            <person name="Ventosa A."/>
        </authorList>
    </citation>
    <scope>NUCLEOTIDE SEQUENCE [LARGE SCALE GENOMIC DNA]</scope>
    <source>
        <strain evidence="2">ag22IC6-390</strain>
    </source>
</reference>
<sequence>MTLAAADWLEARSGVVCVVGAGGKKTTIRRLLEQATGRVATTASVRTTPPPAREVDIRIFDNEPALLEQVPRVAATHQRVAYALPGRRSGRVTGPAPATIAELHRLAGFDLTLVKADGARMRGIKAPRDDEPALVPGCGTVIHVVSARVIGQPLDEGIAHRAPELGALLDLVPGQIIEPAHIGRLIAHPRGGGQGCQGQRFVSLINQVDGDEQHRLARQAAAVAMAGPCPPRRVVLASMREAEPVVDVVDTAEPGAD</sequence>
<dbReference type="InterPro" id="IPR017587">
    <property type="entry name" value="YqeC"/>
</dbReference>
<accession>A0ABV3TD67</accession>
<dbReference type="Pfam" id="PF19842">
    <property type="entry name" value="YqeC"/>
    <property type="match status" value="1"/>
</dbReference>
<comment type="caution">
    <text evidence="1">The sequence shown here is derived from an EMBL/GenBank/DDBJ whole genome shotgun (WGS) entry which is preliminary data.</text>
</comment>
<evidence type="ECO:0000313" key="1">
    <source>
        <dbReference type="EMBL" id="MEX0469558.1"/>
    </source>
</evidence>
<proteinExistence type="predicted"/>
<dbReference type="NCBIfam" id="TIGR03172">
    <property type="entry name" value="selenium cofactor biosynthesis protein YqeC"/>
    <property type="match status" value="1"/>
</dbReference>
<keyword evidence="2" id="KW-1185">Reference proteome</keyword>
<dbReference type="EMBL" id="JBAKFM010000003">
    <property type="protein sequence ID" value="MEX0469558.1"/>
    <property type="molecule type" value="Genomic_DNA"/>
</dbReference>
<organism evidence="1 2">
    <name type="scientific">Spiribacter pallidus</name>
    <dbReference type="NCBI Taxonomy" id="1987936"/>
    <lineage>
        <taxon>Bacteria</taxon>
        <taxon>Pseudomonadati</taxon>
        <taxon>Pseudomonadota</taxon>
        <taxon>Gammaproteobacteria</taxon>
        <taxon>Chromatiales</taxon>
        <taxon>Ectothiorhodospiraceae</taxon>
        <taxon>Spiribacter</taxon>
    </lineage>
</organism>
<dbReference type="RefSeq" id="WP_367959114.1">
    <property type="nucleotide sequence ID" value="NZ_JBAKFH010000001.1"/>
</dbReference>
<name>A0ABV3TD67_9GAMM</name>
<gene>
    <name evidence="1" type="primary">yqeC</name>
    <name evidence="1" type="ORF">V6X73_07450</name>
</gene>